<evidence type="ECO:0000313" key="2">
    <source>
        <dbReference type="Proteomes" id="UP001177260"/>
    </source>
</evidence>
<keyword evidence="2" id="KW-1185">Reference proteome</keyword>
<proteinExistence type="predicted"/>
<gene>
    <name evidence="1" type="ORF">N8T08_004080</name>
</gene>
<comment type="caution">
    <text evidence="1">The sequence shown here is derived from an EMBL/GenBank/DDBJ whole genome shotgun (WGS) entry which is preliminary data.</text>
</comment>
<name>A0ACC3B508_9EURO</name>
<dbReference type="Proteomes" id="UP001177260">
    <property type="component" value="Unassembled WGS sequence"/>
</dbReference>
<evidence type="ECO:0000313" key="1">
    <source>
        <dbReference type="EMBL" id="KAK1145522.1"/>
    </source>
</evidence>
<reference evidence="1 2" key="1">
    <citation type="journal article" date="2023" name="ACS Omega">
        <title>Identification of the Neoaspergillic Acid Biosynthesis Gene Cluster by Establishing an In Vitro CRISPR-Ribonucleoprotein Genetic System in Aspergillus melleus.</title>
        <authorList>
            <person name="Yuan B."/>
            <person name="Grau M.F."/>
            <person name="Murata R.M."/>
            <person name="Torok T."/>
            <person name="Venkateswaran K."/>
            <person name="Stajich J.E."/>
            <person name="Wang C.C.C."/>
        </authorList>
    </citation>
    <scope>NUCLEOTIDE SEQUENCE [LARGE SCALE GENOMIC DNA]</scope>
    <source>
        <strain evidence="1 2">IMV 1140</strain>
    </source>
</reference>
<accession>A0ACC3B508</accession>
<dbReference type="EMBL" id="JAOPJF010000023">
    <property type="protein sequence ID" value="KAK1145522.1"/>
    <property type="molecule type" value="Genomic_DNA"/>
</dbReference>
<sequence length="225" mass="25765">MVLTIHHLHVSQSERLPWLCEELNIPYELITYHRAPLLAPPEYKALHPAGTSPVITDGDVTLAESCACIEYISHRYADGKLFLPPSHPRYPEFLYWWHWADGTFSPNVTRSMMMRGAGVSEENQFIVITKTRLRKAFGALDERLAGNEWLAGEEFTVADLMVVFFLTTFRYFDPFGLEEYVNIVAFLGRVGERKAYRVAMAKCDPDMELLLGAEGPEKTFMERNI</sequence>
<protein>
    <submittedName>
        <fullName evidence="1">Uncharacterized protein</fullName>
    </submittedName>
</protein>
<organism evidence="1 2">
    <name type="scientific">Aspergillus melleus</name>
    <dbReference type="NCBI Taxonomy" id="138277"/>
    <lineage>
        <taxon>Eukaryota</taxon>
        <taxon>Fungi</taxon>
        <taxon>Dikarya</taxon>
        <taxon>Ascomycota</taxon>
        <taxon>Pezizomycotina</taxon>
        <taxon>Eurotiomycetes</taxon>
        <taxon>Eurotiomycetidae</taxon>
        <taxon>Eurotiales</taxon>
        <taxon>Aspergillaceae</taxon>
        <taxon>Aspergillus</taxon>
        <taxon>Aspergillus subgen. Circumdati</taxon>
    </lineage>
</organism>